<organism evidence="1 2">
    <name type="scientific">Funneliformis caledonium</name>
    <dbReference type="NCBI Taxonomy" id="1117310"/>
    <lineage>
        <taxon>Eukaryota</taxon>
        <taxon>Fungi</taxon>
        <taxon>Fungi incertae sedis</taxon>
        <taxon>Mucoromycota</taxon>
        <taxon>Glomeromycotina</taxon>
        <taxon>Glomeromycetes</taxon>
        <taxon>Glomerales</taxon>
        <taxon>Glomeraceae</taxon>
        <taxon>Funneliformis</taxon>
    </lineage>
</organism>
<dbReference type="EMBL" id="CAJVPQ010000375">
    <property type="protein sequence ID" value="CAG8476080.1"/>
    <property type="molecule type" value="Genomic_DNA"/>
</dbReference>
<evidence type="ECO:0000313" key="2">
    <source>
        <dbReference type="Proteomes" id="UP000789570"/>
    </source>
</evidence>
<protein>
    <submittedName>
        <fullName evidence="1">17631_t:CDS:1</fullName>
    </submittedName>
</protein>
<evidence type="ECO:0000313" key="1">
    <source>
        <dbReference type="EMBL" id="CAG8476080.1"/>
    </source>
</evidence>
<dbReference type="OrthoDB" id="8954335at2759"/>
<proteinExistence type="predicted"/>
<accession>A0A9N8W8Q0</accession>
<dbReference type="Proteomes" id="UP000789570">
    <property type="component" value="Unassembled WGS sequence"/>
</dbReference>
<gene>
    <name evidence="1" type="ORF">FCALED_LOCUS2472</name>
</gene>
<name>A0A9N8W8Q0_9GLOM</name>
<dbReference type="AlphaFoldDB" id="A0A9N8W8Q0"/>
<sequence>MSRSFINLILHKEPLEEEKLKPLDINAPVIHFVGKTAPRYTNIVDTSGIFDTAKPNEEILEEIAHTQNDHNEYDLTREDENNPFIEKTGESSLKYKIEKFGYLLLKRNTEKSEEHSPPPSLNERANTSSNCMVVKNPKDQKKKFQIFPPLIDLTSSAAISFRSSAATVSLSGTKDNQIIYYLVDQ</sequence>
<keyword evidence="2" id="KW-1185">Reference proteome</keyword>
<comment type="caution">
    <text evidence="1">The sequence shown here is derived from an EMBL/GenBank/DDBJ whole genome shotgun (WGS) entry which is preliminary data.</text>
</comment>
<reference evidence="1" key="1">
    <citation type="submission" date="2021-06" db="EMBL/GenBank/DDBJ databases">
        <authorList>
            <person name="Kallberg Y."/>
            <person name="Tangrot J."/>
            <person name="Rosling A."/>
        </authorList>
    </citation>
    <scope>NUCLEOTIDE SEQUENCE</scope>
    <source>
        <strain evidence="1">UK204</strain>
    </source>
</reference>